<reference evidence="1 2" key="1">
    <citation type="journal article" date="2016" name="BMC Genomics">
        <title>Consensus pan-genome assembly of the specialised wine bacterium Oenococcus oeni.</title>
        <authorList>
            <person name="Sternes P.R."/>
            <person name="Borneman A.R."/>
        </authorList>
    </citation>
    <scope>NUCLEOTIDE SEQUENCE [LARGE SCALE GENOMIC DNA]</scope>
    <source>
        <strain evidence="1 2">AWRIB661</strain>
    </source>
</reference>
<dbReference type="Proteomes" id="UP000181728">
    <property type="component" value="Unassembled WGS sequence"/>
</dbReference>
<dbReference type="AlphaFoldDB" id="A0A6N4A5D4"/>
<dbReference type="SUPFAM" id="SSF54593">
    <property type="entry name" value="Glyoxalase/Bleomycin resistance protein/Dihydroxybiphenyl dioxygenase"/>
    <property type="match status" value="1"/>
</dbReference>
<keyword evidence="1" id="KW-0456">Lyase</keyword>
<dbReference type="InterPro" id="IPR029068">
    <property type="entry name" value="Glyas_Bleomycin-R_OHBP_Dase"/>
</dbReference>
<dbReference type="GO" id="GO:0016829">
    <property type="term" value="F:lyase activity"/>
    <property type="evidence" value="ECO:0007669"/>
    <property type="project" value="UniProtKB-KW"/>
</dbReference>
<dbReference type="EMBL" id="MLOK01000047">
    <property type="protein sequence ID" value="OIM20853.1"/>
    <property type="molecule type" value="Genomic_DNA"/>
</dbReference>
<protein>
    <submittedName>
        <fullName evidence="1">Lactoylglutathione lyase</fullName>
    </submittedName>
</protein>
<sequence>MKPRKMRPKIIPADDTKRAYRFYRDVFEFLRNPKDQTTLIVDGQPIKFIESSKRIELELLVRDHLHEIREHLANNFLTEIAEPEHRFNKKIALRIHDSEGNTVIIEGNEDN</sequence>
<dbReference type="Gene3D" id="3.10.180.10">
    <property type="entry name" value="2,3-Dihydroxybiphenyl 1,2-Dioxygenase, domain 1"/>
    <property type="match status" value="1"/>
</dbReference>
<accession>A0A6N4A5D4</accession>
<evidence type="ECO:0000313" key="2">
    <source>
        <dbReference type="Proteomes" id="UP000181728"/>
    </source>
</evidence>
<organism evidence="1 2">
    <name type="scientific">Oenococcus oeni</name>
    <name type="common">Leuconostoc oenos</name>
    <dbReference type="NCBI Taxonomy" id="1247"/>
    <lineage>
        <taxon>Bacteria</taxon>
        <taxon>Bacillati</taxon>
        <taxon>Bacillota</taxon>
        <taxon>Bacilli</taxon>
        <taxon>Lactobacillales</taxon>
        <taxon>Lactobacillaceae</taxon>
        <taxon>Oenococcus</taxon>
    </lineage>
</organism>
<gene>
    <name evidence="1" type="ORF">ATX59_07045</name>
</gene>
<comment type="caution">
    <text evidence="1">The sequence shown here is derived from an EMBL/GenBank/DDBJ whole genome shotgun (WGS) entry which is preliminary data.</text>
</comment>
<evidence type="ECO:0000313" key="1">
    <source>
        <dbReference type="EMBL" id="OIM20853.1"/>
    </source>
</evidence>
<proteinExistence type="predicted"/>
<name>A0A6N4A5D4_OENOE</name>